<evidence type="ECO:0000256" key="7">
    <source>
        <dbReference type="PIRSR" id="PIRSR639901-1"/>
    </source>
</evidence>
<evidence type="ECO:0000256" key="5">
    <source>
        <dbReference type="ARBA" id="ARBA00031445"/>
    </source>
</evidence>
<keyword evidence="9" id="KW-0472">Membrane</keyword>
<keyword evidence="9" id="KW-0812">Transmembrane</keyword>
<evidence type="ECO:0000256" key="2">
    <source>
        <dbReference type="ARBA" id="ARBA00012621"/>
    </source>
</evidence>
<dbReference type="GO" id="GO:0005886">
    <property type="term" value="C:plasma membrane"/>
    <property type="evidence" value="ECO:0007669"/>
    <property type="project" value="UniProtKB-SubCell"/>
</dbReference>
<name>A0A847S9F8_9NEIS</name>
<accession>A0A847S9F8</accession>
<dbReference type="SUPFAM" id="SSF53756">
    <property type="entry name" value="UDP-Glycosyltransferase/glycogen phosphorylase"/>
    <property type="match status" value="1"/>
</dbReference>
<dbReference type="AlphaFoldDB" id="A0A847S9F8"/>
<dbReference type="InterPro" id="IPR038107">
    <property type="entry name" value="Glycos_transf_N_sf"/>
</dbReference>
<dbReference type="Gene3D" id="3.40.50.11720">
    <property type="entry name" value="3-Deoxy-D-manno-octulosonic-acid transferase, N-terminal domain"/>
    <property type="match status" value="1"/>
</dbReference>
<sequence>MIARALYSLFWWLLLPLLPLRLWWRGRKEPGYRLHWAERLGYYRIPVDRQRPLIWLHAVSLGETRAAQSLVAGLRQRYPQHQLLITHLTATGRESAQALYGDYALIATLPYDGPLGIRRFLRHFRPAFGLILETEVWPNLCAASQAAGVPLYLLNARLSARSARGYQRFAALSRPAFARFRAIAAQSEADAERLRQLGGQAVTVCGNLKYDLQPPPEAATLAQRFRHAIGERPVLLLASSRDGEEALLLGALQQQPLPAHTLLVVVPRHPQRFDEVARLLAPAGLLQRRSQWDGAAPLPAEVQILLGDSLGELYAWYGCADLAIMGGSLLPYGGHNLIEAAAVGCPLLLGPHMFNFAEASQLAVDAGAAHRVTDVADALQQAMALLAAPVQRHAMREAALAFVARHQGATQRMLAMLPDGVA</sequence>
<comment type="similarity">
    <text evidence="9">Belongs to the glycosyltransferase group 1 family.</text>
</comment>
<reference evidence="11 12" key="1">
    <citation type="submission" date="2020-04" db="EMBL/GenBank/DDBJ databases">
        <title>Draft genome of Leeia sp. IMCC25680.</title>
        <authorList>
            <person name="Song J."/>
            <person name="Cho J.-C."/>
        </authorList>
    </citation>
    <scope>NUCLEOTIDE SEQUENCE [LARGE SCALE GENOMIC DNA]</scope>
    <source>
        <strain evidence="11 12">IMCC25680</strain>
    </source>
</reference>
<dbReference type="RefSeq" id="WP_168878311.1">
    <property type="nucleotide sequence ID" value="NZ_JABAIM010000004.1"/>
</dbReference>
<feature type="active site" description="Proton acceptor" evidence="7">
    <location>
        <position position="63"/>
    </location>
</feature>
<keyword evidence="4 9" id="KW-0808">Transferase</keyword>
<dbReference type="Gene3D" id="3.40.50.2000">
    <property type="entry name" value="Glycogen Phosphorylase B"/>
    <property type="match status" value="1"/>
</dbReference>
<dbReference type="EC" id="2.4.99.12" evidence="2 9"/>
<evidence type="ECO:0000313" key="11">
    <source>
        <dbReference type="EMBL" id="NLR76644.1"/>
    </source>
</evidence>
<dbReference type="Pfam" id="PF04413">
    <property type="entry name" value="Glycos_transf_N"/>
    <property type="match status" value="1"/>
</dbReference>
<feature type="domain" description="3-deoxy-D-manno-octulosonic-acid transferase N-terminal" evidence="10">
    <location>
        <begin position="35"/>
        <end position="211"/>
    </location>
</feature>
<gene>
    <name evidence="11" type="ORF">HF682_15865</name>
</gene>
<keyword evidence="12" id="KW-1185">Reference proteome</keyword>
<keyword evidence="9" id="KW-0448">Lipopolysaccharide biosynthesis</keyword>
<evidence type="ECO:0000256" key="3">
    <source>
        <dbReference type="ARBA" id="ARBA00019077"/>
    </source>
</evidence>
<dbReference type="PANTHER" id="PTHR42755">
    <property type="entry name" value="3-DEOXY-MANNO-OCTULOSONATE CYTIDYLYLTRANSFERASE"/>
    <property type="match status" value="1"/>
</dbReference>
<dbReference type="InterPro" id="IPR039901">
    <property type="entry name" value="Kdotransferase"/>
</dbReference>
<comment type="subcellular location">
    <subcellularLocation>
        <location evidence="9">Cell membrane</location>
    </subcellularLocation>
</comment>
<evidence type="ECO:0000256" key="1">
    <source>
        <dbReference type="ARBA" id="ARBA00004713"/>
    </source>
</evidence>
<evidence type="ECO:0000256" key="4">
    <source>
        <dbReference type="ARBA" id="ARBA00022679"/>
    </source>
</evidence>
<comment type="pathway">
    <text evidence="1 9">Bacterial outer membrane biogenesis; LPS core biosynthesis.</text>
</comment>
<dbReference type="EMBL" id="JABAIM010000004">
    <property type="protein sequence ID" value="NLR76644.1"/>
    <property type="molecule type" value="Genomic_DNA"/>
</dbReference>
<dbReference type="PANTHER" id="PTHR42755:SF1">
    <property type="entry name" value="3-DEOXY-D-MANNO-OCTULOSONIC ACID TRANSFERASE, MITOCHONDRIAL-RELATED"/>
    <property type="match status" value="1"/>
</dbReference>
<comment type="function">
    <text evidence="9">Involved in lipopolysaccharide (LPS) biosynthesis. Catalyzes the transfer of 3-deoxy-D-manno-octulosonate (Kdo) residue(s) from CMP-Kdo to lipid IV(A), the tetraacyldisaccharide-1,4'-bisphosphate precursor of lipid A.</text>
</comment>
<dbReference type="Proteomes" id="UP000587991">
    <property type="component" value="Unassembled WGS sequence"/>
</dbReference>
<comment type="catalytic activity">
    <reaction evidence="6 9">
        <text>lipid IVA (E. coli) + CMP-3-deoxy-beta-D-manno-octulosonate = alpha-Kdo-(2-&gt;6)-lipid IVA (E. coli) + CMP + H(+)</text>
        <dbReference type="Rhea" id="RHEA:28066"/>
        <dbReference type="ChEBI" id="CHEBI:15378"/>
        <dbReference type="ChEBI" id="CHEBI:58603"/>
        <dbReference type="ChEBI" id="CHEBI:60364"/>
        <dbReference type="ChEBI" id="CHEBI:60377"/>
        <dbReference type="ChEBI" id="CHEBI:85987"/>
        <dbReference type="EC" id="2.4.99.12"/>
    </reaction>
</comment>
<dbReference type="InterPro" id="IPR007507">
    <property type="entry name" value="Glycos_transf_N"/>
</dbReference>
<dbReference type="UniPathway" id="UPA00958"/>
<proteinExistence type="inferred from homology"/>
<keyword evidence="9" id="KW-1133">Transmembrane helix</keyword>
<protein>
    <recommendedName>
        <fullName evidence="3 9">3-deoxy-D-manno-octulosonic acid transferase</fullName>
        <shortName evidence="9">Kdo transferase</shortName>
        <ecNumber evidence="2 9">2.4.99.12</ecNumber>
    </recommendedName>
    <alternativeName>
        <fullName evidence="5 9">Lipid IV(A) 3-deoxy-D-manno-octulosonic acid transferase</fullName>
    </alternativeName>
</protein>
<evidence type="ECO:0000256" key="8">
    <source>
        <dbReference type="PIRSR" id="PIRSR639901-2"/>
    </source>
</evidence>
<evidence type="ECO:0000313" key="12">
    <source>
        <dbReference type="Proteomes" id="UP000587991"/>
    </source>
</evidence>
<dbReference type="GO" id="GO:0043842">
    <property type="term" value="F:Kdo transferase activity"/>
    <property type="evidence" value="ECO:0007669"/>
    <property type="project" value="UniProtKB-EC"/>
</dbReference>
<evidence type="ECO:0000259" key="10">
    <source>
        <dbReference type="Pfam" id="PF04413"/>
    </source>
</evidence>
<evidence type="ECO:0000256" key="9">
    <source>
        <dbReference type="RuleBase" id="RU365103"/>
    </source>
</evidence>
<comment type="caution">
    <text evidence="11">The sequence shown here is derived from an EMBL/GenBank/DDBJ whole genome shotgun (WGS) entry which is preliminary data.</text>
</comment>
<dbReference type="GO" id="GO:0009245">
    <property type="term" value="P:lipid A biosynthetic process"/>
    <property type="evidence" value="ECO:0007669"/>
    <property type="project" value="TreeGrafter"/>
</dbReference>
<feature type="site" description="Transition state stabilizer" evidence="8">
    <location>
        <position position="133"/>
    </location>
</feature>
<feature type="transmembrane region" description="Helical" evidence="9">
    <location>
        <begin position="6"/>
        <end position="24"/>
    </location>
</feature>
<evidence type="ECO:0000256" key="6">
    <source>
        <dbReference type="ARBA" id="ARBA00049183"/>
    </source>
</evidence>
<dbReference type="NCBIfam" id="NF004386">
    <property type="entry name" value="PRK05749.1-2"/>
    <property type="match status" value="1"/>
</dbReference>
<keyword evidence="9" id="KW-1003">Cell membrane</keyword>
<dbReference type="FunFam" id="3.40.50.11720:FF:000001">
    <property type="entry name" value="3-deoxy-D-manno-octulosonic acid transferase"/>
    <property type="match status" value="1"/>
</dbReference>
<organism evidence="11 12">
    <name type="scientific">Leeia aquatica</name>
    <dbReference type="NCBI Taxonomy" id="2725557"/>
    <lineage>
        <taxon>Bacteria</taxon>
        <taxon>Pseudomonadati</taxon>
        <taxon>Pseudomonadota</taxon>
        <taxon>Betaproteobacteria</taxon>
        <taxon>Neisseriales</taxon>
        <taxon>Leeiaceae</taxon>
        <taxon>Leeia</taxon>
    </lineage>
</organism>
<dbReference type="GO" id="GO:0009244">
    <property type="term" value="P:lipopolysaccharide core region biosynthetic process"/>
    <property type="evidence" value="ECO:0007669"/>
    <property type="project" value="UniProtKB-UniRule"/>
</dbReference>
<feature type="site" description="Transition state stabilizer" evidence="8">
    <location>
        <position position="209"/>
    </location>
</feature>